<feature type="compositionally biased region" description="Polar residues" evidence="1">
    <location>
        <begin position="539"/>
        <end position="565"/>
    </location>
</feature>
<feature type="compositionally biased region" description="Polar residues" evidence="1">
    <location>
        <begin position="262"/>
        <end position="280"/>
    </location>
</feature>
<feature type="region of interest" description="Disordered" evidence="1">
    <location>
        <begin position="374"/>
        <end position="469"/>
    </location>
</feature>
<feature type="region of interest" description="Disordered" evidence="1">
    <location>
        <begin position="516"/>
        <end position="577"/>
    </location>
</feature>
<dbReference type="EMBL" id="JASZZN010000032">
    <property type="protein sequence ID" value="MDM4019160.1"/>
    <property type="molecule type" value="Genomic_DNA"/>
</dbReference>
<name>A0ABT7PRT9_9BACT</name>
<evidence type="ECO:0000256" key="1">
    <source>
        <dbReference type="SAM" id="MobiDB-lite"/>
    </source>
</evidence>
<sequence>MGETICRLVLAAIGLTFVASPPPCPGQTPGMQIPDSLRAEVGSAANRIGQAAKNGIDSAVGKIVPPDFTAGSLERAGTLSNGPNTEPFQSGQNGLPTSPSAPRPSTEPFPRSAEMSMPPGTNSAASNSSNGASVRNVPPSATSNAVPTGLGAPSSTNTGVNAPNAAAPRQPDPISMPSDLPSGGSSFGRLPSNVNLPPRNTNGQAASSTGLNVPGRADLNLYNTTANQDRQTMSGRNGTATSALGQTGFPPQPNPLAGFGGASSQANPASGNPPRSSSAQTNAALNQFHAPQSNATGLGLPTSEVFPLPNSYETNWTPAEIAELGSYFNIAASDPMLKDPQTVNQLFERFHQWRLEQRAAKDRENQRWRLEQATQGRLASQVNGQQNGGSQSGNPNGMTWNDYGYPMQGGNGSANSVNTPDDQVAGGYPQSTWPPQQTQNPNAPGQDSRGVGRRPGTIPAKPLFDGYGNRVDTEGNIIDEYGNPVDAAKAYELTTGKAMRQQLDEWKKSQEELLKRYSQSSPDARLADTTGATSPAGGNPNQPGTGSMASDRGANNGSEPTSPSHTRPADYAGIGPGPETAQKFNPYVNVFLLCSLVSNAFLLTWLHRLWQNHRDLIASSRMSSSSIATNESS</sequence>
<feature type="compositionally biased region" description="Low complexity" evidence="1">
    <location>
        <begin position="122"/>
        <end position="133"/>
    </location>
</feature>
<feature type="compositionally biased region" description="Polar residues" evidence="1">
    <location>
        <begin position="78"/>
        <end position="98"/>
    </location>
</feature>
<accession>A0ABT7PRT9</accession>
<dbReference type="RefSeq" id="WP_289167218.1">
    <property type="nucleotide sequence ID" value="NZ_JASZZN010000032.1"/>
</dbReference>
<feature type="compositionally biased region" description="Polar residues" evidence="1">
    <location>
        <begin position="221"/>
        <end position="245"/>
    </location>
</feature>
<protein>
    <recommendedName>
        <fullName evidence="4">Transmembrane protein</fullName>
    </recommendedName>
</protein>
<evidence type="ECO:0000313" key="2">
    <source>
        <dbReference type="EMBL" id="MDM4019160.1"/>
    </source>
</evidence>
<keyword evidence="3" id="KW-1185">Reference proteome</keyword>
<feature type="compositionally biased region" description="Polar residues" evidence="1">
    <location>
        <begin position="192"/>
        <end position="211"/>
    </location>
</feature>
<feature type="compositionally biased region" description="Polar residues" evidence="1">
    <location>
        <begin position="429"/>
        <end position="445"/>
    </location>
</feature>
<dbReference type="Proteomes" id="UP001239462">
    <property type="component" value="Unassembled WGS sequence"/>
</dbReference>
<reference evidence="2 3" key="1">
    <citation type="submission" date="2023-06" db="EMBL/GenBank/DDBJ databases">
        <title>Roseiconus lacunae JC819 isolated from Gulf of Mannar region, Tamil Nadu.</title>
        <authorList>
            <person name="Pk S."/>
            <person name="Ch S."/>
            <person name="Ch V.R."/>
        </authorList>
    </citation>
    <scope>NUCLEOTIDE SEQUENCE [LARGE SCALE GENOMIC DNA]</scope>
    <source>
        <strain evidence="2 3">JC819</strain>
    </source>
</reference>
<evidence type="ECO:0000313" key="3">
    <source>
        <dbReference type="Proteomes" id="UP001239462"/>
    </source>
</evidence>
<feature type="region of interest" description="Disordered" evidence="1">
    <location>
        <begin position="71"/>
        <end position="280"/>
    </location>
</feature>
<proteinExistence type="predicted"/>
<organism evidence="2 3">
    <name type="scientific">Roseiconus lacunae</name>
    <dbReference type="NCBI Taxonomy" id="2605694"/>
    <lineage>
        <taxon>Bacteria</taxon>
        <taxon>Pseudomonadati</taxon>
        <taxon>Planctomycetota</taxon>
        <taxon>Planctomycetia</taxon>
        <taxon>Pirellulales</taxon>
        <taxon>Pirellulaceae</taxon>
        <taxon>Roseiconus</taxon>
    </lineage>
</organism>
<evidence type="ECO:0008006" key="4">
    <source>
        <dbReference type="Google" id="ProtNLM"/>
    </source>
</evidence>
<gene>
    <name evidence="2" type="ORF">QTN89_27140</name>
</gene>
<comment type="caution">
    <text evidence="2">The sequence shown here is derived from an EMBL/GenBank/DDBJ whole genome shotgun (WGS) entry which is preliminary data.</text>
</comment>